<dbReference type="GO" id="GO:0016779">
    <property type="term" value="F:nucleotidyltransferase activity"/>
    <property type="evidence" value="ECO:0007669"/>
    <property type="project" value="InterPro"/>
</dbReference>
<dbReference type="InterPro" id="IPR002934">
    <property type="entry name" value="Polymerase_NTP_transf_dom"/>
</dbReference>
<dbReference type="Proteomes" id="UP000568380">
    <property type="component" value="Unassembled WGS sequence"/>
</dbReference>
<dbReference type="AlphaFoldDB" id="A0A7W8ACD6"/>
<accession>A0A7W8ACD6</accession>
<dbReference type="InterPro" id="IPR043519">
    <property type="entry name" value="NT_sf"/>
</dbReference>
<dbReference type="SUPFAM" id="SSF81301">
    <property type="entry name" value="Nucleotidyltransferase"/>
    <property type="match status" value="1"/>
</dbReference>
<comment type="caution">
    <text evidence="2">The sequence shown here is derived from an EMBL/GenBank/DDBJ whole genome shotgun (WGS) entry which is preliminary data.</text>
</comment>
<evidence type="ECO:0000259" key="1">
    <source>
        <dbReference type="Pfam" id="PF01909"/>
    </source>
</evidence>
<protein>
    <recommendedName>
        <fullName evidence="1">Polymerase nucleotidyl transferase domain-containing protein</fullName>
    </recommendedName>
</protein>
<proteinExistence type="predicted"/>
<dbReference type="EMBL" id="JACHIN010000014">
    <property type="protein sequence ID" value="MBB5082610.1"/>
    <property type="molecule type" value="Genomic_DNA"/>
</dbReference>
<sequence length="241" mass="25867">MSTASSKIPSAPRLAGIRSRWLSAASTNLHDDPGVAGAALVGSLGAGRADDWSDIDLLVVVNDAHPDDYAVLGRLPSGSGTLTAAFDARHNGPRGIRAISGQHLVDGLPLWVDWHIHPVSQAAWPADSVVIFDRRGFDRIPATFSELLSTGEFELPTLRQPIDHQIARLVMVPIAGKRIARRSPETARMIEFLGGPYTLVASWQHHLATLRQLLDGFATLGLPDSVAAGHAYLDLVTETLD</sequence>
<evidence type="ECO:0000313" key="2">
    <source>
        <dbReference type="EMBL" id="MBB5082610.1"/>
    </source>
</evidence>
<feature type="domain" description="Polymerase nucleotidyl transferase" evidence="1">
    <location>
        <begin position="33"/>
        <end position="66"/>
    </location>
</feature>
<organism evidence="2 3">
    <name type="scientific">Nonomuraea endophytica</name>
    <dbReference type="NCBI Taxonomy" id="714136"/>
    <lineage>
        <taxon>Bacteria</taxon>
        <taxon>Bacillati</taxon>
        <taxon>Actinomycetota</taxon>
        <taxon>Actinomycetes</taxon>
        <taxon>Streptosporangiales</taxon>
        <taxon>Streptosporangiaceae</taxon>
        <taxon>Nonomuraea</taxon>
    </lineage>
</organism>
<dbReference type="Pfam" id="PF01909">
    <property type="entry name" value="NTP_transf_2"/>
    <property type="match status" value="1"/>
</dbReference>
<gene>
    <name evidence="2" type="ORF">HNR40_008106</name>
</gene>
<dbReference type="CDD" id="cd05403">
    <property type="entry name" value="NT_KNTase_like"/>
    <property type="match status" value="1"/>
</dbReference>
<reference evidence="2 3" key="1">
    <citation type="submission" date="2020-08" db="EMBL/GenBank/DDBJ databases">
        <title>Genomic Encyclopedia of Type Strains, Phase IV (KMG-IV): sequencing the most valuable type-strain genomes for metagenomic binning, comparative biology and taxonomic classification.</title>
        <authorList>
            <person name="Goeker M."/>
        </authorList>
    </citation>
    <scope>NUCLEOTIDE SEQUENCE [LARGE SCALE GENOMIC DNA]</scope>
    <source>
        <strain evidence="2 3">DSM 45385</strain>
    </source>
</reference>
<keyword evidence="3" id="KW-1185">Reference proteome</keyword>
<dbReference type="Gene3D" id="3.30.460.10">
    <property type="entry name" value="Beta Polymerase, domain 2"/>
    <property type="match status" value="1"/>
</dbReference>
<dbReference type="RefSeq" id="WP_184971002.1">
    <property type="nucleotide sequence ID" value="NZ_JACHIN010000014.1"/>
</dbReference>
<evidence type="ECO:0000313" key="3">
    <source>
        <dbReference type="Proteomes" id="UP000568380"/>
    </source>
</evidence>
<name>A0A7W8ACD6_9ACTN</name>